<name>A0ABW0JKD3_9GAMM</name>
<proteinExistence type="predicted"/>
<protein>
    <submittedName>
        <fullName evidence="2">Uncharacterized protein</fullName>
    </submittedName>
</protein>
<evidence type="ECO:0000256" key="1">
    <source>
        <dbReference type="SAM" id="Phobius"/>
    </source>
</evidence>
<feature type="transmembrane region" description="Helical" evidence="1">
    <location>
        <begin position="31"/>
        <end position="51"/>
    </location>
</feature>
<comment type="caution">
    <text evidence="2">The sequence shown here is derived from an EMBL/GenBank/DDBJ whole genome shotgun (WGS) entry which is preliminary data.</text>
</comment>
<reference evidence="3" key="1">
    <citation type="journal article" date="2019" name="Int. J. Syst. Evol. Microbiol.">
        <title>The Global Catalogue of Microorganisms (GCM) 10K type strain sequencing project: providing services to taxonomists for standard genome sequencing and annotation.</title>
        <authorList>
            <consortium name="The Broad Institute Genomics Platform"/>
            <consortium name="The Broad Institute Genome Sequencing Center for Infectious Disease"/>
            <person name="Wu L."/>
            <person name="Ma J."/>
        </authorList>
    </citation>
    <scope>NUCLEOTIDE SEQUENCE [LARGE SCALE GENOMIC DNA]</scope>
    <source>
        <strain evidence="3">JCM 17130</strain>
    </source>
</reference>
<dbReference type="Proteomes" id="UP001596013">
    <property type="component" value="Unassembled WGS sequence"/>
</dbReference>
<dbReference type="RefSeq" id="WP_377303456.1">
    <property type="nucleotide sequence ID" value="NZ_JBHSMK010000003.1"/>
</dbReference>
<evidence type="ECO:0000313" key="2">
    <source>
        <dbReference type="EMBL" id="MFC5436276.1"/>
    </source>
</evidence>
<evidence type="ECO:0000313" key="3">
    <source>
        <dbReference type="Proteomes" id="UP001596013"/>
    </source>
</evidence>
<organism evidence="2 3">
    <name type="scientific">Rhodanobacter umsongensis</name>
    <dbReference type="NCBI Taxonomy" id="633153"/>
    <lineage>
        <taxon>Bacteria</taxon>
        <taxon>Pseudomonadati</taxon>
        <taxon>Pseudomonadota</taxon>
        <taxon>Gammaproteobacteria</taxon>
        <taxon>Lysobacterales</taxon>
        <taxon>Rhodanobacteraceae</taxon>
        <taxon>Rhodanobacter</taxon>
    </lineage>
</organism>
<keyword evidence="1" id="KW-1133">Transmembrane helix</keyword>
<keyword evidence="1" id="KW-0812">Transmembrane</keyword>
<dbReference type="EMBL" id="JBHSMK010000003">
    <property type="protein sequence ID" value="MFC5436276.1"/>
    <property type="molecule type" value="Genomic_DNA"/>
</dbReference>
<keyword evidence="3" id="KW-1185">Reference proteome</keyword>
<accession>A0ABW0JKD3</accession>
<sequence length="57" mass="6022">MKKHYLLANAALWAAAMLVAAVLKAPNFLSLVLLPMLATLSLLMVGPGACLKRSDIS</sequence>
<keyword evidence="1" id="KW-0472">Membrane</keyword>
<gene>
    <name evidence="2" type="ORF">ACFPME_06890</name>
</gene>